<proteinExistence type="predicted"/>
<reference evidence="2" key="2">
    <citation type="submission" date="2021-03" db="UniProtKB">
        <authorList>
            <consortium name="EnsemblPlants"/>
        </authorList>
    </citation>
    <scope>IDENTIFICATION</scope>
</reference>
<feature type="compositionally biased region" description="Low complexity" evidence="1">
    <location>
        <begin position="9"/>
        <end position="43"/>
    </location>
</feature>
<dbReference type="Gramene" id="novel_model_3095_5bd9a17a">
    <property type="protein sequence ID" value="cds.novel_model_3095_5bd9a17a"/>
    <property type="gene ID" value="novel_gene_1653_5bd9a17a"/>
</dbReference>
<feature type="region of interest" description="Disordered" evidence="1">
    <location>
        <begin position="1"/>
        <end position="115"/>
    </location>
</feature>
<protein>
    <submittedName>
        <fullName evidence="2">Uncharacterized protein</fullName>
    </submittedName>
</protein>
<feature type="compositionally biased region" description="Basic and acidic residues" evidence="1">
    <location>
        <begin position="106"/>
        <end position="115"/>
    </location>
</feature>
<sequence length="115" mass="12408">MTDTEFPKSYRSGSKSSSLSVEGSLSRGSQSPPVASGVASAASTPKGTSSPIRAQQASLEKKAQTKRNHDRPIPVAKNLKLNTLSASSSDDEEEDPMEVSFEEFDPEPRLFHLKK</sequence>
<reference evidence="2" key="1">
    <citation type="submission" date="2018-11" db="EMBL/GenBank/DDBJ databases">
        <authorList>
            <person name="Grassa J C."/>
        </authorList>
    </citation>
    <scope>NUCLEOTIDE SEQUENCE [LARGE SCALE GENOMIC DNA]</scope>
</reference>
<accession>A0A803QZ11</accession>
<feature type="compositionally biased region" description="Acidic residues" evidence="1">
    <location>
        <begin position="89"/>
        <end position="105"/>
    </location>
</feature>
<evidence type="ECO:0000313" key="2">
    <source>
        <dbReference type="EnsemblPlants" id="cds.novel_model_3095_5bd9a17a"/>
    </source>
</evidence>
<evidence type="ECO:0000313" key="3">
    <source>
        <dbReference type="Proteomes" id="UP000596661"/>
    </source>
</evidence>
<organism evidence="2 3">
    <name type="scientific">Cannabis sativa</name>
    <name type="common">Hemp</name>
    <name type="synonym">Marijuana</name>
    <dbReference type="NCBI Taxonomy" id="3483"/>
    <lineage>
        <taxon>Eukaryota</taxon>
        <taxon>Viridiplantae</taxon>
        <taxon>Streptophyta</taxon>
        <taxon>Embryophyta</taxon>
        <taxon>Tracheophyta</taxon>
        <taxon>Spermatophyta</taxon>
        <taxon>Magnoliopsida</taxon>
        <taxon>eudicotyledons</taxon>
        <taxon>Gunneridae</taxon>
        <taxon>Pentapetalae</taxon>
        <taxon>rosids</taxon>
        <taxon>fabids</taxon>
        <taxon>Rosales</taxon>
        <taxon>Cannabaceae</taxon>
        <taxon>Cannabis</taxon>
    </lineage>
</organism>
<dbReference type="AlphaFoldDB" id="A0A803QZ11"/>
<dbReference type="Proteomes" id="UP000596661">
    <property type="component" value="Chromosome 4"/>
</dbReference>
<feature type="compositionally biased region" description="Polar residues" evidence="1">
    <location>
        <begin position="45"/>
        <end position="58"/>
    </location>
</feature>
<keyword evidence="3" id="KW-1185">Reference proteome</keyword>
<dbReference type="EMBL" id="UZAU01000369">
    <property type="status" value="NOT_ANNOTATED_CDS"/>
    <property type="molecule type" value="Genomic_DNA"/>
</dbReference>
<evidence type="ECO:0000256" key="1">
    <source>
        <dbReference type="SAM" id="MobiDB-lite"/>
    </source>
</evidence>
<dbReference type="EnsemblPlants" id="novel_model_3095_5bd9a17a">
    <property type="protein sequence ID" value="cds.novel_model_3095_5bd9a17a"/>
    <property type="gene ID" value="novel_gene_1653_5bd9a17a"/>
</dbReference>
<name>A0A803QZ11_CANSA</name>